<proteinExistence type="predicted"/>
<evidence type="ECO:0000313" key="1">
    <source>
        <dbReference type="EMBL" id="KAL3766726.1"/>
    </source>
</evidence>
<accession>A0ABD3MRV4</accession>
<dbReference type="Proteomes" id="UP001530293">
    <property type="component" value="Unassembled WGS sequence"/>
</dbReference>
<name>A0ABD3MRV4_9STRA</name>
<evidence type="ECO:0000313" key="2">
    <source>
        <dbReference type="Proteomes" id="UP001530293"/>
    </source>
</evidence>
<sequence length="126" mass="14022">MRTKRTTLLLIYALTNRANTIVLALLKISSLNDSLVVSLFLNRVQQNFLESIGDYITDICYLACKHKVKLEAAFINAALACEIMEGLASSLYPDMQVQTVALPMVLKAEMMHGLKGLPSPHLWSLK</sequence>
<keyword evidence="2" id="KW-1185">Reference proteome</keyword>
<comment type="caution">
    <text evidence="1">The sequence shown here is derived from an EMBL/GenBank/DDBJ whole genome shotgun (WGS) entry which is preliminary data.</text>
</comment>
<gene>
    <name evidence="1" type="ORF">ACHAWU_003115</name>
</gene>
<dbReference type="AlphaFoldDB" id="A0ABD3MRV4"/>
<reference evidence="1 2" key="1">
    <citation type="submission" date="2024-10" db="EMBL/GenBank/DDBJ databases">
        <title>Updated reference genomes for cyclostephanoid diatoms.</title>
        <authorList>
            <person name="Roberts W.R."/>
            <person name="Alverson A.J."/>
        </authorList>
    </citation>
    <scope>NUCLEOTIDE SEQUENCE [LARGE SCALE GENOMIC DNA]</scope>
    <source>
        <strain evidence="1 2">AJA232-27</strain>
    </source>
</reference>
<dbReference type="EMBL" id="JALLBG020000081">
    <property type="protein sequence ID" value="KAL3766726.1"/>
    <property type="molecule type" value="Genomic_DNA"/>
</dbReference>
<protein>
    <submittedName>
        <fullName evidence="1">Uncharacterized protein</fullName>
    </submittedName>
</protein>
<organism evidence="1 2">
    <name type="scientific">Discostella pseudostelligera</name>
    <dbReference type="NCBI Taxonomy" id="259834"/>
    <lineage>
        <taxon>Eukaryota</taxon>
        <taxon>Sar</taxon>
        <taxon>Stramenopiles</taxon>
        <taxon>Ochrophyta</taxon>
        <taxon>Bacillariophyta</taxon>
        <taxon>Coscinodiscophyceae</taxon>
        <taxon>Thalassiosirophycidae</taxon>
        <taxon>Stephanodiscales</taxon>
        <taxon>Stephanodiscaceae</taxon>
        <taxon>Discostella</taxon>
    </lineage>
</organism>